<dbReference type="Gene3D" id="3.30.70.330">
    <property type="match status" value="1"/>
</dbReference>
<evidence type="ECO:0000313" key="5">
    <source>
        <dbReference type="EMBL" id="KAA0188810.1"/>
    </source>
</evidence>
<dbReference type="PANTHER" id="PTHR48032:SF18">
    <property type="entry name" value="RRM DOMAIN-CONTAINING PROTEIN"/>
    <property type="match status" value="1"/>
</dbReference>
<dbReference type="InterPro" id="IPR012677">
    <property type="entry name" value="Nucleotide-bd_a/b_plait_sf"/>
</dbReference>
<dbReference type="EMBL" id="JQDR03014006">
    <property type="protein sequence ID" value="KAA0188810.1"/>
    <property type="molecule type" value="Genomic_DNA"/>
</dbReference>
<keyword evidence="3" id="KW-0677">Repeat</keyword>
<evidence type="ECO:0000256" key="3">
    <source>
        <dbReference type="ARBA" id="ARBA00022737"/>
    </source>
</evidence>
<organism evidence="5">
    <name type="scientific">Hyalella azteca</name>
    <name type="common">Amphipod</name>
    <dbReference type="NCBI Taxonomy" id="294128"/>
    <lineage>
        <taxon>Eukaryota</taxon>
        <taxon>Metazoa</taxon>
        <taxon>Ecdysozoa</taxon>
        <taxon>Arthropoda</taxon>
        <taxon>Crustacea</taxon>
        <taxon>Multicrustacea</taxon>
        <taxon>Malacostraca</taxon>
        <taxon>Eumalacostraca</taxon>
        <taxon>Peracarida</taxon>
        <taxon>Amphipoda</taxon>
        <taxon>Senticaudata</taxon>
        <taxon>Talitrida</taxon>
        <taxon>Talitroidea</taxon>
        <taxon>Hyalellidae</taxon>
        <taxon>Hyalella</taxon>
    </lineage>
</organism>
<dbReference type="PANTHER" id="PTHR48032">
    <property type="entry name" value="RNA-BINDING PROTEIN MUSASHI HOMOLOG RBP6"/>
    <property type="match status" value="1"/>
</dbReference>
<protein>
    <recommendedName>
        <fullName evidence="6">RRM domain-containing protein</fullName>
    </recommendedName>
</protein>
<dbReference type="GO" id="GO:0006417">
    <property type="term" value="P:regulation of translation"/>
    <property type="evidence" value="ECO:0007669"/>
    <property type="project" value="TreeGrafter"/>
</dbReference>
<keyword evidence="2" id="KW-0963">Cytoplasm</keyword>
<name>A0A6A0GUL8_HYAAZ</name>
<keyword evidence="4" id="KW-0694">RNA-binding</keyword>
<reference evidence="5" key="3">
    <citation type="submission" date="2019-06" db="EMBL/GenBank/DDBJ databases">
        <authorList>
            <person name="Poynton C."/>
            <person name="Hasenbein S."/>
            <person name="Benoit J.B."/>
            <person name="Sepulveda M.S."/>
            <person name="Poelchau M.F."/>
            <person name="Murali S.C."/>
            <person name="Chen S."/>
            <person name="Glastad K.M."/>
            <person name="Werren J.H."/>
            <person name="Vineis J.H."/>
            <person name="Bowen J.L."/>
            <person name="Friedrich M."/>
            <person name="Jones J."/>
            <person name="Robertson H.M."/>
            <person name="Feyereisen R."/>
            <person name="Mechler-Hickson A."/>
            <person name="Mathers N."/>
            <person name="Lee C.E."/>
            <person name="Colbourne J.K."/>
            <person name="Biales A."/>
            <person name="Johnston J.S."/>
            <person name="Wellborn G.A."/>
            <person name="Rosendale A.J."/>
            <person name="Cridge A.G."/>
            <person name="Munoz-Torres M.C."/>
            <person name="Bain P.A."/>
            <person name="Manny A.R."/>
            <person name="Major K.M."/>
            <person name="Lambert F.N."/>
            <person name="Vulpe C.D."/>
            <person name="Tuck P."/>
            <person name="Blalock B.J."/>
            <person name="Lin Y.-Y."/>
            <person name="Smith M.E."/>
            <person name="Ochoa-Acuna H."/>
            <person name="Chen M.-J.M."/>
            <person name="Childers C.P."/>
            <person name="Qu J."/>
            <person name="Dugan S."/>
            <person name="Lee S.L."/>
            <person name="Chao H."/>
            <person name="Dinh H."/>
            <person name="Han Y."/>
            <person name="Doddapaneni H."/>
            <person name="Worley K.C."/>
            <person name="Muzny D.M."/>
            <person name="Gibbs R.A."/>
            <person name="Richards S."/>
        </authorList>
    </citation>
    <scope>NUCLEOTIDE SEQUENCE</scope>
    <source>
        <strain evidence="5">HAZT.00-mixed</strain>
        <tissue evidence="5">Whole organism</tissue>
    </source>
</reference>
<comment type="caution">
    <text evidence="5">The sequence shown here is derived from an EMBL/GenBank/DDBJ whole genome shotgun (WGS) entry which is preliminary data.</text>
</comment>
<evidence type="ECO:0000256" key="4">
    <source>
        <dbReference type="ARBA" id="ARBA00022884"/>
    </source>
</evidence>
<dbReference type="InterPro" id="IPR035979">
    <property type="entry name" value="RBD_domain_sf"/>
</dbReference>
<dbReference type="SUPFAM" id="SSF54928">
    <property type="entry name" value="RNA-binding domain, RBD"/>
    <property type="match status" value="1"/>
</dbReference>
<reference evidence="5" key="1">
    <citation type="submission" date="2014-08" db="EMBL/GenBank/DDBJ databases">
        <authorList>
            <person name="Murali S."/>
            <person name="Richards S."/>
            <person name="Bandaranaike D."/>
            <person name="Bellair M."/>
            <person name="Blankenburg K."/>
            <person name="Chao H."/>
            <person name="Dinh H."/>
            <person name="Doddapaneni H."/>
            <person name="Dugan-Rocha S."/>
            <person name="Elkadiri S."/>
            <person name="Gnanaolivu R."/>
            <person name="Hughes D."/>
            <person name="Lee S."/>
            <person name="Li M."/>
            <person name="Ming W."/>
            <person name="Munidasa M."/>
            <person name="Muniz J."/>
            <person name="Nguyen L."/>
            <person name="Osuji N."/>
            <person name="Pu L.-L."/>
            <person name="Puazo M."/>
            <person name="Skinner E."/>
            <person name="Qu C."/>
            <person name="Quiroz J."/>
            <person name="Raj R."/>
            <person name="Weissenberger G."/>
            <person name="Xin Y."/>
            <person name="Zou X."/>
            <person name="Han Y."/>
            <person name="Worley K."/>
            <person name="Muzny D."/>
            <person name="Gibbs R."/>
        </authorList>
    </citation>
    <scope>NUCLEOTIDE SEQUENCE</scope>
    <source>
        <strain evidence="5">HAZT.00-mixed</strain>
        <tissue evidence="5">Whole organism</tissue>
    </source>
</reference>
<dbReference type="AlphaFoldDB" id="A0A6A0GUL8"/>
<gene>
    <name evidence="5" type="ORF">HAZT_HAZT001532</name>
</gene>
<dbReference type="Proteomes" id="UP000711488">
    <property type="component" value="Unassembled WGS sequence"/>
</dbReference>
<reference evidence="5" key="2">
    <citation type="journal article" date="2018" name="Environ. Sci. Technol.">
        <title>The Toxicogenome of Hyalella azteca: A Model for Sediment Ecotoxicology and Evolutionary Toxicology.</title>
        <authorList>
            <person name="Poynton H.C."/>
            <person name="Hasenbein S."/>
            <person name="Benoit J.B."/>
            <person name="Sepulveda M.S."/>
            <person name="Poelchau M.F."/>
            <person name="Hughes D.S.T."/>
            <person name="Murali S.C."/>
            <person name="Chen S."/>
            <person name="Glastad K.M."/>
            <person name="Goodisman M.A.D."/>
            <person name="Werren J.H."/>
            <person name="Vineis J.H."/>
            <person name="Bowen J.L."/>
            <person name="Friedrich M."/>
            <person name="Jones J."/>
            <person name="Robertson H.M."/>
            <person name="Feyereisen R."/>
            <person name="Mechler-Hickson A."/>
            <person name="Mathers N."/>
            <person name="Lee C.E."/>
            <person name="Colbourne J.K."/>
            <person name="Biales A."/>
            <person name="Johnston J.S."/>
            <person name="Wellborn G.A."/>
            <person name="Rosendale A.J."/>
            <person name="Cridge A.G."/>
            <person name="Munoz-Torres M.C."/>
            <person name="Bain P.A."/>
            <person name="Manny A.R."/>
            <person name="Major K.M."/>
            <person name="Lambert F.N."/>
            <person name="Vulpe C.D."/>
            <person name="Tuck P."/>
            <person name="Blalock B.J."/>
            <person name="Lin Y.Y."/>
            <person name="Smith M.E."/>
            <person name="Ochoa-Acuna H."/>
            <person name="Chen M.M."/>
            <person name="Childers C.P."/>
            <person name="Qu J."/>
            <person name="Dugan S."/>
            <person name="Lee S.L."/>
            <person name="Chao H."/>
            <person name="Dinh H."/>
            <person name="Han Y."/>
            <person name="Doddapaneni H."/>
            <person name="Worley K.C."/>
            <person name="Muzny D.M."/>
            <person name="Gibbs R.A."/>
            <person name="Richards S."/>
        </authorList>
    </citation>
    <scope>NUCLEOTIDE SEQUENCE</scope>
    <source>
        <strain evidence="5">HAZT.00-mixed</strain>
        <tissue evidence="5">Whole organism</tissue>
    </source>
</reference>
<evidence type="ECO:0008006" key="6">
    <source>
        <dbReference type="Google" id="ProtNLM"/>
    </source>
</evidence>
<dbReference type="GO" id="GO:0003729">
    <property type="term" value="F:mRNA binding"/>
    <property type="evidence" value="ECO:0007669"/>
    <property type="project" value="TreeGrafter"/>
</dbReference>
<sequence length="181" mass="19010">MKSGFGFVTFESEDVVDKVCEIHFHEINNKMVECKKAQPKEVMLPTTVGRGRATGRAGYGELVMLSAVPPLATYRYAPYSLPSSAGALPSLTTLPQVTHTPGGCLNASLTHMGANMMAGLPGYGAVYGIDHNAIDLSGCKRVASFTSQPATNTTNSLGYSVSTLLGVQGLTVPTYPIPVGL</sequence>
<dbReference type="GO" id="GO:0005737">
    <property type="term" value="C:cytoplasm"/>
    <property type="evidence" value="ECO:0007669"/>
    <property type="project" value="UniProtKB-SubCell"/>
</dbReference>
<evidence type="ECO:0000256" key="2">
    <source>
        <dbReference type="ARBA" id="ARBA00022490"/>
    </source>
</evidence>
<proteinExistence type="predicted"/>
<accession>A0A6A0GUL8</accession>
<evidence type="ECO:0000256" key="1">
    <source>
        <dbReference type="ARBA" id="ARBA00004496"/>
    </source>
</evidence>
<comment type="subcellular location">
    <subcellularLocation>
        <location evidence="1">Cytoplasm</location>
    </subcellularLocation>
</comment>